<reference evidence="3" key="1">
    <citation type="submission" date="2021-03" db="EMBL/GenBank/DDBJ databases">
        <authorList>
            <person name="Sun Q."/>
        </authorList>
    </citation>
    <scope>NUCLEOTIDE SEQUENCE</scope>
    <source>
        <strain evidence="3">CCM 8862</strain>
    </source>
</reference>
<gene>
    <name evidence="3" type="ORF">JZY06_03190</name>
</gene>
<keyword evidence="4" id="KW-1185">Reference proteome</keyword>
<dbReference type="Pfam" id="PF19124">
    <property type="entry name" value="DUF5808"/>
    <property type="match status" value="1"/>
</dbReference>
<dbReference type="Proteomes" id="UP000664332">
    <property type="component" value="Unassembled WGS sequence"/>
</dbReference>
<organism evidence="3 4">
    <name type="scientific">Corynebacterium mendelii</name>
    <dbReference type="NCBI Taxonomy" id="2765362"/>
    <lineage>
        <taxon>Bacteria</taxon>
        <taxon>Bacillati</taxon>
        <taxon>Actinomycetota</taxon>
        <taxon>Actinomycetes</taxon>
        <taxon>Mycobacteriales</taxon>
        <taxon>Corynebacteriaceae</taxon>
        <taxon>Corynebacterium</taxon>
    </lineage>
</organism>
<evidence type="ECO:0000313" key="3">
    <source>
        <dbReference type="EMBL" id="MBN9643637.1"/>
    </source>
</evidence>
<dbReference type="InterPro" id="IPR043831">
    <property type="entry name" value="DUF5808"/>
</dbReference>
<comment type="caution">
    <text evidence="3">The sequence shown here is derived from an EMBL/GenBank/DDBJ whole genome shotgun (WGS) entry which is preliminary data.</text>
</comment>
<evidence type="ECO:0000256" key="1">
    <source>
        <dbReference type="SAM" id="Phobius"/>
    </source>
</evidence>
<evidence type="ECO:0000259" key="2">
    <source>
        <dbReference type="Pfam" id="PF19124"/>
    </source>
</evidence>
<name>A0A939E1A7_9CORY</name>
<protein>
    <recommendedName>
        <fullName evidence="2">DUF5808 domain-containing protein</fullName>
    </recommendedName>
</protein>
<dbReference type="AlphaFoldDB" id="A0A939E1A7"/>
<feature type="domain" description="DUF5808" evidence="2">
    <location>
        <begin position="28"/>
        <end position="52"/>
    </location>
</feature>
<keyword evidence="1" id="KW-0472">Membrane</keyword>
<keyword evidence="1" id="KW-1133">Transmembrane helix</keyword>
<dbReference type="RefSeq" id="WP_207118379.1">
    <property type="nucleotide sequence ID" value="NZ_JAFLEQ010000005.1"/>
</dbReference>
<evidence type="ECO:0000313" key="4">
    <source>
        <dbReference type="Proteomes" id="UP000664332"/>
    </source>
</evidence>
<accession>A0A939E1A7</accession>
<feature type="transmembrane region" description="Helical" evidence="1">
    <location>
        <begin position="117"/>
        <end position="136"/>
    </location>
</feature>
<dbReference type="EMBL" id="JAFLEQ010000005">
    <property type="protein sequence ID" value="MBN9643637.1"/>
    <property type="molecule type" value="Genomic_DNA"/>
</dbReference>
<keyword evidence="1" id="KW-0812">Transmembrane</keyword>
<proteinExistence type="predicted"/>
<sequence>MTQTRAGRFSRWISNRPATGAQMKFFDPSDPALFVPRRFGSGFSLNTGAVAVKLGLVRPDDSLDDTAPYLDRRAVTILRWSPVVPLGIVAATAWRARADGLSAYPINWNWKTHPTRFAPAWIAFGIPCAIATIAAAQSLSAGRNNSGTSLPEPAAAGELTPDTTIDVATPAFCLGEAVTCAGIALATVSSARRPDEANPALVAAIAAGPVAATGAAVWAVRRALNSIAATLAHDRTSAF</sequence>